<dbReference type="EMBL" id="FWZT01000021">
    <property type="protein sequence ID" value="SMF63354.1"/>
    <property type="molecule type" value="Genomic_DNA"/>
</dbReference>
<organism evidence="1 2">
    <name type="scientific">Pseudobacteriovorax antillogorgiicola</name>
    <dbReference type="NCBI Taxonomy" id="1513793"/>
    <lineage>
        <taxon>Bacteria</taxon>
        <taxon>Pseudomonadati</taxon>
        <taxon>Bdellovibrionota</taxon>
        <taxon>Oligoflexia</taxon>
        <taxon>Oligoflexales</taxon>
        <taxon>Pseudobacteriovoracaceae</taxon>
        <taxon>Pseudobacteriovorax</taxon>
    </lineage>
</organism>
<dbReference type="STRING" id="1513793.SAMN06296036_121138"/>
<gene>
    <name evidence="1" type="ORF">SAMN06296036_121138</name>
</gene>
<sequence>MSERVIDLTDDVIPFVPTRHWVLSVPFELRYRMASDDDLLKKVNGIFCAEINNYLRSKKARKLSVKGGETGIVSFLQRAGGALNLNLHYHLLVLDGLYTTGEDGSLISTRVPGVDNDELACVVRGVSRRVIKHVGLGSDPPKGQTLTKEEYVYEGFY</sequence>
<evidence type="ECO:0000313" key="2">
    <source>
        <dbReference type="Proteomes" id="UP000192907"/>
    </source>
</evidence>
<evidence type="ECO:0000313" key="1">
    <source>
        <dbReference type="EMBL" id="SMF63354.1"/>
    </source>
</evidence>
<reference evidence="2" key="1">
    <citation type="submission" date="2017-04" db="EMBL/GenBank/DDBJ databases">
        <authorList>
            <person name="Varghese N."/>
            <person name="Submissions S."/>
        </authorList>
    </citation>
    <scope>NUCLEOTIDE SEQUENCE [LARGE SCALE GENOMIC DNA]</scope>
    <source>
        <strain evidence="2">RKEM611</strain>
    </source>
</reference>
<accession>A0A1Y6CHW1</accession>
<protein>
    <submittedName>
        <fullName evidence="1">Putative transposase</fullName>
    </submittedName>
</protein>
<dbReference type="Proteomes" id="UP000192907">
    <property type="component" value="Unassembled WGS sequence"/>
</dbReference>
<keyword evidence="2" id="KW-1185">Reference proteome</keyword>
<proteinExistence type="predicted"/>
<dbReference type="AlphaFoldDB" id="A0A1Y6CHW1"/>
<name>A0A1Y6CHW1_9BACT</name>